<dbReference type="Pfam" id="PF19065">
    <property type="entry name" value="P8_CR"/>
    <property type="match status" value="1"/>
</dbReference>
<dbReference type="InterPro" id="IPR043916">
    <property type="entry name" value="P8_CR"/>
</dbReference>
<gene>
    <name evidence="2" type="ORF">Indivirus_4_42</name>
</gene>
<reference evidence="2" key="1">
    <citation type="journal article" date="2017" name="Science">
        <title>Giant viruses with an expanded complement of translation system components.</title>
        <authorList>
            <person name="Schulz F."/>
            <person name="Yutin N."/>
            <person name="Ivanova N.N."/>
            <person name="Ortega D.R."/>
            <person name="Lee T.K."/>
            <person name="Vierheilig J."/>
            <person name="Daims H."/>
            <person name="Horn M."/>
            <person name="Wagner M."/>
            <person name="Jensen G.J."/>
            <person name="Kyrpides N.C."/>
            <person name="Koonin E.V."/>
            <person name="Woyke T."/>
        </authorList>
    </citation>
    <scope>NUCLEOTIDE SEQUENCE</scope>
    <source>
        <strain evidence="2">ILV1</strain>
    </source>
</reference>
<sequence length="196" mass="22596">MNYQNFAGYSNKPPMYGRESDAYYDKGSGVPQMNANNMTIQDIYRTPFLLLQSHHSNFGDMADVALKGIQSNSDLSKLFFSDDNMKRLQRNIKKEVYKRTNGKFTLDIDQDQSDLFIVMRAVYMENARFLENGIIRQVKRLNEKVINEVVPGILVNIKQYHGYLKEINKPLDPIPLPLNTNNAGRKTLQSITTTFF</sequence>
<proteinExistence type="predicted"/>
<accession>A0A1V0SDR4</accession>
<evidence type="ECO:0000259" key="1">
    <source>
        <dbReference type="Pfam" id="PF19065"/>
    </source>
</evidence>
<evidence type="ECO:0000313" key="2">
    <source>
        <dbReference type="EMBL" id="ARF09870.1"/>
    </source>
</evidence>
<name>A0A1V0SDR4_9VIRU</name>
<dbReference type="EMBL" id="KY684088">
    <property type="protein sequence ID" value="ARF09870.1"/>
    <property type="molecule type" value="Genomic_DNA"/>
</dbReference>
<protein>
    <recommendedName>
        <fullName evidence="1">Minor capsid protein P8 central region domain-containing protein</fullName>
    </recommendedName>
</protein>
<feature type="domain" description="Minor capsid protein P8 central region" evidence="1">
    <location>
        <begin position="70"/>
        <end position="192"/>
    </location>
</feature>
<organism evidence="2">
    <name type="scientific">Indivirus ILV1</name>
    <dbReference type="NCBI Taxonomy" id="1977633"/>
    <lineage>
        <taxon>Viruses</taxon>
        <taxon>Varidnaviria</taxon>
        <taxon>Bamfordvirae</taxon>
        <taxon>Nucleocytoviricota</taxon>
        <taxon>Megaviricetes</taxon>
        <taxon>Imitervirales</taxon>
        <taxon>Mimiviridae</taxon>
        <taxon>Klosneuvirinae</taxon>
        <taxon>Indivirus</taxon>
    </lineage>
</organism>